<feature type="binding site" evidence="7">
    <location>
        <position position="228"/>
    </location>
    <ligand>
        <name>substrate</name>
    </ligand>
</feature>
<feature type="domain" description="Lactate/malate dehydrogenase C-terminal" evidence="11">
    <location>
        <begin position="145"/>
        <end position="310"/>
    </location>
</feature>
<evidence type="ECO:0000256" key="3">
    <source>
        <dbReference type="ARBA" id="ARBA00012967"/>
    </source>
</evidence>
<dbReference type="GO" id="GO:0004459">
    <property type="term" value="F:L-lactate dehydrogenase (NAD+) activity"/>
    <property type="evidence" value="ECO:0007669"/>
    <property type="project" value="UniProtKB-UniRule"/>
</dbReference>
<dbReference type="Pfam" id="PF02866">
    <property type="entry name" value="Ldh_1_C"/>
    <property type="match status" value="1"/>
</dbReference>
<dbReference type="HAMAP" id="MF_00488">
    <property type="entry name" value="Lactate_dehydrog"/>
    <property type="match status" value="1"/>
</dbReference>
<dbReference type="InterPro" id="IPR018177">
    <property type="entry name" value="L-lactate_DH_AS"/>
</dbReference>
<feature type="binding site" evidence="7 9">
    <location>
        <position position="35"/>
    </location>
    <ligand>
        <name>NAD(+)</name>
        <dbReference type="ChEBI" id="CHEBI:57540"/>
    </ligand>
</feature>
<feature type="binding site" evidence="7">
    <location>
        <begin position="79"/>
        <end position="80"/>
    </location>
    <ligand>
        <name>NAD(+)</name>
        <dbReference type="ChEBI" id="CHEBI:57540"/>
    </ligand>
</feature>
<feature type="active site" description="Proton acceptor" evidence="7 8">
    <location>
        <position position="175"/>
    </location>
</feature>
<feature type="binding site" evidence="7">
    <location>
        <position position="82"/>
    </location>
    <ligand>
        <name>substrate</name>
    </ligand>
</feature>
<dbReference type="InterPro" id="IPR001236">
    <property type="entry name" value="Lactate/malate_DH_N"/>
</dbReference>
<dbReference type="RefSeq" id="WP_005398184.1">
    <property type="nucleotide sequence ID" value="NZ_JH601088.1"/>
</dbReference>
<evidence type="ECO:0000313" key="12">
    <source>
        <dbReference type="EMBL" id="EHR34502.1"/>
    </source>
</evidence>
<feature type="binding site" evidence="7">
    <location>
        <position position="14"/>
    </location>
    <ligand>
        <name>NAD(+)</name>
        <dbReference type="ChEBI" id="CHEBI:57540"/>
    </ligand>
</feature>
<keyword evidence="4 7" id="KW-0560">Oxidoreductase</keyword>
<feature type="domain" description="Lactate/malate dehydrogenase N-terminal" evidence="10">
    <location>
        <begin position="5"/>
        <end position="142"/>
    </location>
</feature>
<feature type="binding site" evidence="7">
    <location>
        <position position="143"/>
    </location>
    <ligand>
        <name>NAD(+)</name>
        <dbReference type="ChEBI" id="CHEBI:57540"/>
    </ligand>
</feature>
<dbReference type="InterPro" id="IPR001557">
    <property type="entry name" value="L-lactate/malate_DH"/>
</dbReference>
<dbReference type="Gene3D" id="3.90.110.10">
    <property type="entry name" value="Lactate dehydrogenase/glycoside hydrolase, family 4, C-terminal"/>
    <property type="match status" value="1"/>
</dbReference>
<dbReference type="PANTHER" id="PTHR43128:SF16">
    <property type="entry name" value="L-LACTATE DEHYDROGENASE"/>
    <property type="match status" value="1"/>
</dbReference>
<evidence type="ECO:0000256" key="7">
    <source>
        <dbReference type="HAMAP-Rule" id="MF_00488"/>
    </source>
</evidence>
<dbReference type="PIRSF" id="PIRSF000102">
    <property type="entry name" value="Lac_mal_DH"/>
    <property type="match status" value="1"/>
</dbReference>
<dbReference type="SUPFAM" id="SSF56327">
    <property type="entry name" value="LDH C-terminal domain-like"/>
    <property type="match status" value="1"/>
</dbReference>
<dbReference type="NCBIfam" id="TIGR01771">
    <property type="entry name" value="L-LDH-NAD"/>
    <property type="match status" value="1"/>
</dbReference>
<feature type="binding site" evidence="7">
    <location>
        <position position="65"/>
    </location>
    <ligand>
        <name>NAD(+)</name>
        <dbReference type="ChEBI" id="CHEBI:57540"/>
    </ligand>
</feature>
<comment type="subcellular location">
    <subcellularLocation>
        <location evidence="7">Cytoplasm</location>
    </subcellularLocation>
</comment>
<dbReference type="InterPro" id="IPR022383">
    <property type="entry name" value="Lactate/malate_DH_C"/>
</dbReference>
<dbReference type="EMBL" id="AGEI01000020">
    <property type="protein sequence ID" value="EHR34502.1"/>
    <property type="molecule type" value="Genomic_DNA"/>
</dbReference>
<organism evidence="12 13">
    <name type="scientific">Helcococcus kunzii ATCC 51366</name>
    <dbReference type="NCBI Taxonomy" id="883114"/>
    <lineage>
        <taxon>Bacteria</taxon>
        <taxon>Bacillati</taxon>
        <taxon>Bacillota</taxon>
        <taxon>Tissierellia</taxon>
        <taxon>Tissierellales</taxon>
        <taxon>Peptoniphilaceae</taxon>
        <taxon>Helcococcus</taxon>
    </lineage>
</organism>
<dbReference type="PATRIC" id="fig|883114.3.peg.801"/>
<proteinExistence type="inferred from homology"/>
<feature type="binding site" evidence="9">
    <location>
        <position position="95"/>
    </location>
    <ligand>
        <name>NAD(+)</name>
        <dbReference type="ChEBI" id="CHEBI:57540"/>
    </ligand>
</feature>
<dbReference type="UniPathway" id="UPA00554">
    <property type="reaction ID" value="UER00611"/>
</dbReference>
<dbReference type="PANTHER" id="PTHR43128">
    <property type="entry name" value="L-2-HYDROXYCARBOXYLATE DEHYDROGENASE (NAD(P)(+))"/>
    <property type="match status" value="1"/>
</dbReference>
<dbReference type="AlphaFoldDB" id="H3NN98"/>
<comment type="caution">
    <text evidence="12">The sequence shown here is derived from an EMBL/GenBank/DDBJ whole genome shotgun (WGS) entry which is preliminary data.</text>
</comment>
<comment type="function">
    <text evidence="7">Catalyzes the conversion of lactate to pyruvate.</text>
</comment>
<dbReference type="GO" id="GO:0006096">
    <property type="term" value="P:glycolytic process"/>
    <property type="evidence" value="ECO:0007669"/>
    <property type="project" value="UniProtKB-UniRule"/>
</dbReference>
<dbReference type="HOGENOM" id="CLU_045401_1_1_9"/>
<dbReference type="Pfam" id="PF00056">
    <property type="entry name" value="Ldh_1_N"/>
    <property type="match status" value="1"/>
</dbReference>
<dbReference type="NCBIfam" id="NF004863">
    <property type="entry name" value="PRK06223.1"/>
    <property type="match status" value="1"/>
</dbReference>
<reference evidence="12 13" key="1">
    <citation type="submission" date="2012-01" db="EMBL/GenBank/DDBJ databases">
        <title>The Genome Sequence of Helcococcus kunzii ATCC 51366.</title>
        <authorList>
            <consortium name="The Broad Institute Genome Sequencing Platform"/>
            <person name="Earl A."/>
            <person name="Ward D."/>
            <person name="Feldgarden M."/>
            <person name="Gevers D."/>
            <person name="Huys G."/>
            <person name="Young S.K."/>
            <person name="Zeng Q."/>
            <person name="Gargeya S."/>
            <person name="Fitzgerald M."/>
            <person name="Haas B."/>
            <person name="Abouelleil A."/>
            <person name="Alvarado L."/>
            <person name="Arachchi H.M."/>
            <person name="Berlin A."/>
            <person name="Chapman S.B."/>
            <person name="Gearin G."/>
            <person name="Goldberg J."/>
            <person name="Griggs A."/>
            <person name="Gujja S."/>
            <person name="Hansen M."/>
            <person name="Heiman D."/>
            <person name="Howarth C."/>
            <person name="Larimer J."/>
            <person name="Lui A."/>
            <person name="MacDonald P.J.P."/>
            <person name="McCowen C."/>
            <person name="Montmayeur A."/>
            <person name="Murphy C."/>
            <person name="Neiman D."/>
            <person name="Pearson M."/>
            <person name="Priest M."/>
            <person name="Roberts A."/>
            <person name="Saif S."/>
            <person name="Shea T."/>
            <person name="Sisk P."/>
            <person name="Stolte C."/>
            <person name="Sykes S."/>
            <person name="Wortman J."/>
            <person name="Nusbaum C."/>
            <person name="Birren B."/>
        </authorList>
    </citation>
    <scope>NUCLEOTIDE SEQUENCE [LARGE SCALE GENOMIC DNA]</scope>
    <source>
        <strain evidence="12 13">ATCC 51366</strain>
    </source>
</reference>
<feature type="binding site" evidence="7">
    <location>
        <position position="101"/>
    </location>
    <ligand>
        <name>NAD(+)</name>
        <dbReference type="ChEBI" id="CHEBI:57540"/>
    </ligand>
</feature>
<protein>
    <recommendedName>
        <fullName evidence="3 7">L-lactate dehydrogenase</fullName>
        <shortName evidence="7">L-LDH</shortName>
        <ecNumber evidence="3 7">1.1.1.27</ecNumber>
    </recommendedName>
</protein>
<dbReference type="Gene3D" id="3.40.50.720">
    <property type="entry name" value="NAD(P)-binding Rossmann-like Domain"/>
    <property type="match status" value="1"/>
</dbReference>
<keyword evidence="7" id="KW-0021">Allosteric enzyme</keyword>
<comment type="catalytic activity">
    <reaction evidence="6 7">
        <text>(S)-lactate + NAD(+) = pyruvate + NADH + H(+)</text>
        <dbReference type="Rhea" id="RHEA:23444"/>
        <dbReference type="ChEBI" id="CHEBI:15361"/>
        <dbReference type="ChEBI" id="CHEBI:15378"/>
        <dbReference type="ChEBI" id="CHEBI:16651"/>
        <dbReference type="ChEBI" id="CHEBI:57540"/>
        <dbReference type="ChEBI" id="CHEBI:57945"/>
        <dbReference type="EC" id="1.1.1.27"/>
    </reaction>
</comment>
<keyword evidence="5 7" id="KW-0520">NAD</keyword>
<dbReference type="InterPro" id="IPR015955">
    <property type="entry name" value="Lactate_DH/Glyco_Ohase_4_C"/>
</dbReference>
<dbReference type="GeneID" id="96998807"/>
<dbReference type="NCBIfam" id="NF000824">
    <property type="entry name" value="PRK00066.1"/>
    <property type="match status" value="1"/>
</dbReference>
<sequence length="312" mass="34162">MKKSKIILIGDGAVGSSYAFACTLLGVGREIGIIDMNADKAEGDAMDLSDALSFTAPKDIYSATYDDCEDAEIVVITAGVAQKQGETRLELVDRNLKIFKSIVDKVVSSGFNGIFLVATNPVDIMTYATWRFSGFNANRVIGTGTVLDSSRFRKEIAELTKVDPRSVHAYIMGEHGDSEFPVWSHANIGGLPLDDWIQTNSVDEEVLLHSFNKVKNAAYEIINRKGATFYGIAAAMAYLTKAILNNENSIYSVSSFLRGEYGVSDIYIGVPAIINSNGIKNVLEIPLTDTEKERMDESSRIIKEIIDASFNR</sequence>
<comment type="activity regulation">
    <text evidence="7">Allosterically activated by fructose 1,6-bisphosphate (FBP).</text>
</comment>
<dbReference type="eggNOG" id="COG0039">
    <property type="taxonomic scope" value="Bacteria"/>
</dbReference>
<feature type="binding site" evidence="7">
    <location>
        <position position="168"/>
    </location>
    <ligand>
        <name>beta-D-fructose 1,6-bisphosphate</name>
        <dbReference type="ChEBI" id="CHEBI:32966"/>
        <note>allosteric activator</note>
    </ligand>
</feature>
<evidence type="ECO:0000256" key="6">
    <source>
        <dbReference type="ARBA" id="ARBA00049258"/>
    </source>
</evidence>
<evidence type="ECO:0000256" key="4">
    <source>
        <dbReference type="ARBA" id="ARBA00023002"/>
    </source>
</evidence>
<dbReference type="PRINTS" id="PR00086">
    <property type="entry name" value="LLDHDRGNASE"/>
</dbReference>
<feature type="binding site" evidence="7">
    <location>
        <position position="153"/>
    </location>
    <ligand>
        <name>beta-D-fructose 1,6-bisphosphate</name>
        <dbReference type="ChEBI" id="CHEBI:32966"/>
        <note>allosteric activator</note>
    </ligand>
</feature>
<comment type="pathway">
    <text evidence="1 7">Fermentation; pyruvate fermentation to lactate; (S)-lactate from pyruvate: step 1/1.</text>
</comment>
<keyword evidence="7" id="KW-0597">Phosphoprotein</keyword>
<dbReference type="GO" id="GO:0005737">
    <property type="term" value="C:cytoplasm"/>
    <property type="evidence" value="ECO:0007669"/>
    <property type="project" value="UniProtKB-SubCell"/>
</dbReference>
<dbReference type="InterPro" id="IPR011304">
    <property type="entry name" value="L-lactate_DH"/>
</dbReference>
<dbReference type="Proteomes" id="UP000004191">
    <property type="component" value="Unassembled WGS sequence"/>
</dbReference>
<evidence type="ECO:0000256" key="2">
    <source>
        <dbReference type="ARBA" id="ARBA00006054"/>
    </source>
</evidence>
<feature type="binding site" evidence="7">
    <location>
        <position position="88"/>
    </location>
    <ligand>
        <name>substrate</name>
    </ligand>
</feature>
<name>H3NN98_9FIRM</name>
<dbReference type="SUPFAM" id="SSF51735">
    <property type="entry name" value="NAD(P)-binding Rossmann-fold domains"/>
    <property type="match status" value="1"/>
</dbReference>
<keyword evidence="13" id="KW-1185">Reference proteome</keyword>
<comment type="subunit">
    <text evidence="7">Homotetramer.</text>
</comment>
<evidence type="ECO:0000259" key="11">
    <source>
        <dbReference type="Pfam" id="PF02866"/>
    </source>
</evidence>
<gene>
    <name evidence="7" type="primary">ldh</name>
    <name evidence="12" type="ORF">HMPREF9709_00809</name>
</gene>
<evidence type="ECO:0000256" key="9">
    <source>
        <dbReference type="PIRSR" id="PIRSR000102-3"/>
    </source>
</evidence>
<evidence type="ECO:0000259" key="10">
    <source>
        <dbReference type="Pfam" id="PF00056"/>
    </source>
</evidence>
<keyword evidence="7" id="KW-0963">Cytoplasm</keyword>
<evidence type="ECO:0000256" key="5">
    <source>
        <dbReference type="ARBA" id="ARBA00023027"/>
    </source>
</evidence>
<accession>H3NN98</accession>
<evidence type="ECO:0000256" key="8">
    <source>
        <dbReference type="PIRSR" id="PIRSR000102-1"/>
    </source>
</evidence>
<dbReference type="OrthoDB" id="9802969at2"/>
<dbReference type="EC" id="1.1.1.27" evidence="3 7"/>
<dbReference type="PROSITE" id="PS00064">
    <property type="entry name" value="L_LDH"/>
    <property type="match status" value="1"/>
</dbReference>
<dbReference type="FunFam" id="3.40.50.720:FF:000018">
    <property type="entry name" value="Malate dehydrogenase"/>
    <property type="match status" value="1"/>
</dbReference>
<feature type="modified residue" description="Phosphotyrosine" evidence="7">
    <location>
        <position position="219"/>
    </location>
</feature>
<evidence type="ECO:0000256" key="1">
    <source>
        <dbReference type="ARBA" id="ARBA00004843"/>
    </source>
</evidence>
<evidence type="ECO:0000313" key="13">
    <source>
        <dbReference type="Proteomes" id="UP000004191"/>
    </source>
</evidence>
<feature type="binding site" evidence="7">
    <location>
        <begin position="118"/>
        <end position="120"/>
    </location>
    <ligand>
        <name>NAD(+)</name>
        <dbReference type="ChEBI" id="CHEBI:57540"/>
    </ligand>
</feature>
<feature type="binding site" evidence="9">
    <location>
        <begin position="10"/>
        <end position="15"/>
    </location>
    <ligand>
        <name>NAD(+)</name>
        <dbReference type="ChEBI" id="CHEBI:57540"/>
    </ligand>
</feature>
<dbReference type="CDD" id="cd05291">
    <property type="entry name" value="HicDH_like"/>
    <property type="match status" value="1"/>
</dbReference>
<dbReference type="GO" id="GO:0006089">
    <property type="term" value="P:lactate metabolic process"/>
    <property type="evidence" value="ECO:0007669"/>
    <property type="project" value="TreeGrafter"/>
</dbReference>
<feature type="binding site" evidence="7">
    <location>
        <position position="40"/>
    </location>
    <ligand>
        <name>NAD(+)</name>
        <dbReference type="ChEBI" id="CHEBI:57540"/>
    </ligand>
</feature>
<comment type="similarity">
    <text evidence="2 7">Belongs to the LDH/MDH superfamily. LDH family.</text>
</comment>
<feature type="binding site" evidence="7">
    <location>
        <begin position="148"/>
        <end position="151"/>
    </location>
    <ligand>
        <name>substrate</name>
    </ligand>
</feature>
<dbReference type="STRING" id="883114.HMPREF9709_00809"/>
<feature type="binding site" evidence="7">
    <location>
        <begin position="120"/>
        <end position="123"/>
    </location>
    <ligand>
        <name>substrate</name>
    </ligand>
</feature>
<dbReference type="InterPro" id="IPR036291">
    <property type="entry name" value="NAD(P)-bd_dom_sf"/>
</dbReference>